<dbReference type="PANTHER" id="PTHR41521:SF4">
    <property type="entry name" value="BLR0684 PROTEIN"/>
    <property type="match status" value="1"/>
</dbReference>
<dbReference type="Proteomes" id="UP000013173">
    <property type="component" value="Unassembled WGS sequence"/>
</dbReference>
<keyword evidence="3" id="KW-1185">Reference proteome</keyword>
<evidence type="ECO:0000313" key="3">
    <source>
        <dbReference type="Proteomes" id="UP000013173"/>
    </source>
</evidence>
<gene>
    <name evidence="2" type="ORF">F892_01779</name>
</gene>
<evidence type="ECO:0000259" key="1">
    <source>
        <dbReference type="Pfam" id="PF07045"/>
    </source>
</evidence>
<dbReference type="Pfam" id="PF07045">
    <property type="entry name" value="DUF1330"/>
    <property type="match status" value="1"/>
</dbReference>
<organism evidence="2 3">
    <name type="scientific">Acinetobacter vivianii</name>
    <dbReference type="NCBI Taxonomy" id="1776742"/>
    <lineage>
        <taxon>Bacteria</taxon>
        <taxon>Pseudomonadati</taxon>
        <taxon>Pseudomonadota</taxon>
        <taxon>Gammaproteobacteria</taxon>
        <taxon>Moraxellales</taxon>
        <taxon>Moraxellaceae</taxon>
        <taxon>Acinetobacter</taxon>
    </lineage>
</organism>
<proteinExistence type="predicted"/>
<comment type="caution">
    <text evidence="2">The sequence shown here is derived from an EMBL/GenBank/DDBJ whole genome shotgun (WGS) entry which is preliminary data.</text>
</comment>
<dbReference type="RefSeq" id="WP_005257616.1">
    <property type="nucleotide sequence ID" value="NZ_BMDR01000001.1"/>
</dbReference>
<name>N9Q6G9_9GAMM</name>
<dbReference type="Gene3D" id="3.30.70.100">
    <property type="match status" value="1"/>
</dbReference>
<sequence length="97" mass="11221">MQQKKGYWVIQCQEITDQLAMQKYAEAWKEIAKEFDAKFIAGTKTEVVEGPEVSRVLILEFPSFQIAQDCYHSEKYTQAKILALQAMQRNFTIVEGI</sequence>
<accession>N9Q6G9</accession>
<dbReference type="OrthoDB" id="516779at2"/>
<dbReference type="SUPFAM" id="SSF54909">
    <property type="entry name" value="Dimeric alpha+beta barrel"/>
    <property type="match status" value="1"/>
</dbReference>
<feature type="domain" description="DUF1330" evidence="1">
    <location>
        <begin position="5"/>
        <end position="97"/>
    </location>
</feature>
<reference evidence="2 3" key="1">
    <citation type="submission" date="2013-02" db="EMBL/GenBank/DDBJ databases">
        <title>The Genome Sequence of Acinetobacter sp. NIPH 2168.</title>
        <authorList>
            <consortium name="The Broad Institute Genome Sequencing Platform"/>
            <consortium name="The Broad Institute Genome Sequencing Center for Infectious Disease"/>
            <person name="Cerqueira G."/>
            <person name="Feldgarden M."/>
            <person name="Courvalin P."/>
            <person name="Perichon B."/>
            <person name="Grillot-Courvalin C."/>
            <person name="Clermont D."/>
            <person name="Rocha E."/>
            <person name="Yoon E.-J."/>
            <person name="Nemec A."/>
            <person name="Walker B."/>
            <person name="Young S.K."/>
            <person name="Zeng Q."/>
            <person name="Gargeya S."/>
            <person name="Fitzgerald M."/>
            <person name="Haas B."/>
            <person name="Abouelleil A."/>
            <person name="Alvarado L."/>
            <person name="Arachchi H.M."/>
            <person name="Berlin A.M."/>
            <person name="Chapman S.B."/>
            <person name="Dewar J."/>
            <person name="Goldberg J."/>
            <person name="Griggs A."/>
            <person name="Gujja S."/>
            <person name="Hansen M."/>
            <person name="Howarth C."/>
            <person name="Imamovic A."/>
            <person name="Larimer J."/>
            <person name="McCowan C."/>
            <person name="Murphy C."/>
            <person name="Neiman D."/>
            <person name="Pearson M."/>
            <person name="Priest M."/>
            <person name="Roberts A."/>
            <person name="Saif S."/>
            <person name="Shea T."/>
            <person name="Sisk P."/>
            <person name="Sykes S."/>
            <person name="Wortman J."/>
            <person name="Nusbaum C."/>
            <person name="Birren B."/>
        </authorList>
    </citation>
    <scope>NUCLEOTIDE SEQUENCE [LARGE SCALE GENOMIC DNA]</scope>
    <source>
        <strain evidence="2 3">NIPH 2168</strain>
    </source>
</reference>
<dbReference type="AlphaFoldDB" id="N9Q6G9"/>
<dbReference type="EMBL" id="APRW01000009">
    <property type="protein sequence ID" value="ENX22537.1"/>
    <property type="molecule type" value="Genomic_DNA"/>
</dbReference>
<evidence type="ECO:0000313" key="2">
    <source>
        <dbReference type="EMBL" id="ENX22537.1"/>
    </source>
</evidence>
<dbReference type="GeneID" id="303682191"/>
<protein>
    <recommendedName>
        <fullName evidence="1">DUF1330 domain-containing protein</fullName>
    </recommendedName>
</protein>
<dbReference type="HOGENOM" id="CLU_145407_3_0_6"/>
<dbReference type="PATRIC" id="fig|1217706.3.peg.1721"/>
<dbReference type="InterPro" id="IPR011008">
    <property type="entry name" value="Dimeric_a/b-barrel"/>
</dbReference>
<dbReference type="InterPro" id="IPR010753">
    <property type="entry name" value="DUF1330"/>
</dbReference>
<dbReference type="PANTHER" id="PTHR41521">
    <property type="match status" value="1"/>
</dbReference>